<dbReference type="GO" id="GO:0005576">
    <property type="term" value="C:extracellular region"/>
    <property type="evidence" value="ECO:0007669"/>
    <property type="project" value="UniProtKB-SubCell"/>
</dbReference>
<evidence type="ECO:0000256" key="2">
    <source>
        <dbReference type="ARBA" id="ARBA00020110"/>
    </source>
</evidence>
<dbReference type="Gene3D" id="1.20.1330.10">
    <property type="entry name" value="f41 fragment of flagellin, N-terminal domain"/>
    <property type="match status" value="1"/>
</dbReference>
<reference evidence="8 9" key="1">
    <citation type="submission" date="2016-11" db="EMBL/GenBank/DDBJ databases">
        <authorList>
            <person name="Manzoor S."/>
        </authorList>
    </citation>
    <scope>NUCLEOTIDE SEQUENCE [LARGE SCALE GENOMIC DNA]</scope>
    <source>
        <strain evidence="8">Clostridium ultunense strain Esp</strain>
    </source>
</reference>
<dbReference type="InterPro" id="IPR046358">
    <property type="entry name" value="Flagellin_C"/>
</dbReference>
<comment type="subcellular location">
    <subcellularLocation>
        <location evidence="4">Secreted</location>
    </subcellularLocation>
    <subcellularLocation>
        <location evidence="4">Bacterial flagellum</location>
    </subcellularLocation>
</comment>
<dbReference type="PRINTS" id="PR00207">
    <property type="entry name" value="FLAGELLIN"/>
</dbReference>
<dbReference type="EMBL" id="LT669839">
    <property type="protein sequence ID" value="SHD76092.1"/>
    <property type="molecule type" value="Genomic_DNA"/>
</dbReference>
<dbReference type="Pfam" id="PF00669">
    <property type="entry name" value="Flagellin_N"/>
    <property type="match status" value="1"/>
</dbReference>
<accession>M1ZGU1</accession>
<dbReference type="InterPro" id="IPR001029">
    <property type="entry name" value="Flagellin_N"/>
</dbReference>
<feature type="coiled-coil region" evidence="5">
    <location>
        <begin position="247"/>
        <end position="274"/>
    </location>
</feature>
<feature type="domain" description="Flagellin N-terminal" evidence="6">
    <location>
        <begin position="3"/>
        <end position="139"/>
    </location>
</feature>
<feature type="domain" description="Flagellin C-terminal" evidence="7">
    <location>
        <begin position="227"/>
        <end position="311"/>
    </location>
</feature>
<dbReference type="PANTHER" id="PTHR42792:SF2">
    <property type="entry name" value="FLAGELLIN"/>
    <property type="match status" value="1"/>
</dbReference>
<evidence type="ECO:0000256" key="3">
    <source>
        <dbReference type="ARBA" id="ARBA00023143"/>
    </source>
</evidence>
<dbReference type="InterPro" id="IPR042187">
    <property type="entry name" value="Flagellin_C_sub2"/>
</dbReference>
<comment type="function">
    <text evidence="4">Flagellin is the subunit protein which polymerizes to form the filaments of bacterial flagella.</text>
</comment>
<dbReference type="InterPro" id="IPR001492">
    <property type="entry name" value="Flagellin"/>
</dbReference>
<evidence type="ECO:0000259" key="6">
    <source>
        <dbReference type="Pfam" id="PF00669"/>
    </source>
</evidence>
<evidence type="ECO:0000256" key="1">
    <source>
        <dbReference type="ARBA" id="ARBA00005709"/>
    </source>
</evidence>
<name>M1ZGU1_9FIRM</name>
<dbReference type="OrthoDB" id="9796789at2"/>
<evidence type="ECO:0000313" key="8">
    <source>
        <dbReference type="EMBL" id="SHD76092.1"/>
    </source>
</evidence>
<dbReference type="Pfam" id="PF00700">
    <property type="entry name" value="Flagellin_C"/>
    <property type="match status" value="1"/>
</dbReference>
<evidence type="ECO:0000256" key="4">
    <source>
        <dbReference type="RuleBase" id="RU362073"/>
    </source>
</evidence>
<dbReference type="RefSeq" id="WP_005588403.1">
    <property type="nucleotide sequence ID" value="NZ_LT669839.1"/>
</dbReference>
<protein>
    <recommendedName>
        <fullName evidence="2 4">Flagellin</fullName>
    </recommendedName>
</protein>
<dbReference type="AlphaFoldDB" id="M1ZGU1"/>
<evidence type="ECO:0000256" key="5">
    <source>
        <dbReference type="SAM" id="Coils"/>
    </source>
</evidence>
<comment type="similarity">
    <text evidence="1 4">Belongs to the bacterial flagellin family.</text>
</comment>
<dbReference type="Proteomes" id="UP000245423">
    <property type="component" value="Chromosome 1"/>
</dbReference>
<dbReference type="PANTHER" id="PTHR42792">
    <property type="entry name" value="FLAGELLIN"/>
    <property type="match status" value="1"/>
</dbReference>
<organism evidence="8 9">
    <name type="scientific">[Clostridium] ultunense Esp</name>
    <dbReference type="NCBI Taxonomy" id="1288971"/>
    <lineage>
        <taxon>Bacteria</taxon>
        <taxon>Bacillati</taxon>
        <taxon>Bacillota</taxon>
        <taxon>Tissierellia</taxon>
        <taxon>Tissierellales</taxon>
        <taxon>Tepidimicrobiaceae</taxon>
        <taxon>Schnuerera</taxon>
    </lineage>
</organism>
<keyword evidence="4" id="KW-0964">Secreted</keyword>
<proteinExistence type="inferred from homology"/>
<keyword evidence="8" id="KW-0282">Flagellum</keyword>
<gene>
    <name evidence="8" type="primary">hag</name>
    <name evidence="8" type="ORF">CUESP1_0710</name>
</gene>
<keyword evidence="5" id="KW-0175">Coiled coil</keyword>
<dbReference type="GO" id="GO:0009288">
    <property type="term" value="C:bacterial-type flagellum"/>
    <property type="evidence" value="ECO:0007669"/>
    <property type="project" value="UniProtKB-SubCell"/>
</dbReference>
<evidence type="ECO:0000259" key="7">
    <source>
        <dbReference type="Pfam" id="PF00700"/>
    </source>
</evidence>
<dbReference type="Gene3D" id="6.10.10.10">
    <property type="entry name" value="Flagellar export chaperone, C-terminal domain"/>
    <property type="match status" value="1"/>
</dbReference>
<dbReference type="SUPFAM" id="SSF64518">
    <property type="entry name" value="Phase 1 flagellin"/>
    <property type="match status" value="1"/>
</dbReference>
<keyword evidence="9" id="KW-1185">Reference proteome</keyword>
<dbReference type="GO" id="GO:0005198">
    <property type="term" value="F:structural molecule activity"/>
    <property type="evidence" value="ECO:0007669"/>
    <property type="project" value="UniProtKB-UniRule"/>
</dbReference>
<keyword evidence="8" id="KW-0969">Cilium</keyword>
<keyword evidence="3 4" id="KW-0975">Bacterial flagellum</keyword>
<evidence type="ECO:0000313" key="9">
    <source>
        <dbReference type="Proteomes" id="UP000245423"/>
    </source>
</evidence>
<keyword evidence="8" id="KW-0966">Cell projection</keyword>
<dbReference type="HOGENOM" id="CLU_011142_2_0_9"/>
<sequence length="312" mass="34037">MRINNNIPALNTHRMLGITNNSLEKTLERLSSGKRINKASDDAAGLAISQKMEAQVRGLRQASRNSLDGISLLQTAEGALNEVHAMLQRMRELAVQGANGIYEEDDLKAIANELKELTEQIDKIGKETTFNGIYLLKGQLGTRVSGSGSGAVNIPITELRLQIGANEDQYIDIDMSEINVTVNIGSETKGLSITNNIIIYVSGVSGKDPSFEVNGPLDSKEFSEAITIYDVAVKQVASHRSQLGAYQNRLEHTIRNVDNTAENLTAAKSRIEDADMAIEMSEFVKLNILQQAGVAMLSQANQLPQTMLQLLQ</sequence>